<comment type="caution">
    <text evidence="1">The sequence shown here is derived from an EMBL/GenBank/DDBJ whole genome shotgun (WGS) entry which is preliminary data.</text>
</comment>
<reference evidence="1 2" key="1">
    <citation type="journal article" date="2019" name="PLoS Biol.">
        <title>Sex chromosomes control vertical transmission of feminizing Wolbachia symbionts in an isopod.</title>
        <authorList>
            <person name="Becking T."/>
            <person name="Chebbi M.A."/>
            <person name="Giraud I."/>
            <person name="Moumen B."/>
            <person name="Laverre T."/>
            <person name="Caubet Y."/>
            <person name="Peccoud J."/>
            <person name="Gilbert C."/>
            <person name="Cordaux R."/>
        </authorList>
    </citation>
    <scope>NUCLEOTIDE SEQUENCE [LARGE SCALE GENOMIC DNA]</scope>
    <source>
        <strain evidence="1">ANa2</strain>
        <tissue evidence="1">Whole body excluding digestive tract and cuticle</tissue>
    </source>
</reference>
<gene>
    <name evidence="1" type="ORF">Anas_09043</name>
</gene>
<dbReference type="EMBL" id="SEYY01007481">
    <property type="protein sequence ID" value="KAB7502451.1"/>
    <property type="molecule type" value="Genomic_DNA"/>
</dbReference>
<evidence type="ECO:0000313" key="1">
    <source>
        <dbReference type="EMBL" id="KAB7502451.1"/>
    </source>
</evidence>
<dbReference type="Proteomes" id="UP000326759">
    <property type="component" value="Unassembled WGS sequence"/>
</dbReference>
<evidence type="ECO:0000313" key="2">
    <source>
        <dbReference type="Proteomes" id="UP000326759"/>
    </source>
</evidence>
<dbReference type="AlphaFoldDB" id="A0A5N5T751"/>
<name>A0A5N5T751_9CRUS</name>
<organism evidence="1 2">
    <name type="scientific">Armadillidium nasatum</name>
    <dbReference type="NCBI Taxonomy" id="96803"/>
    <lineage>
        <taxon>Eukaryota</taxon>
        <taxon>Metazoa</taxon>
        <taxon>Ecdysozoa</taxon>
        <taxon>Arthropoda</taxon>
        <taxon>Crustacea</taxon>
        <taxon>Multicrustacea</taxon>
        <taxon>Malacostraca</taxon>
        <taxon>Eumalacostraca</taxon>
        <taxon>Peracarida</taxon>
        <taxon>Isopoda</taxon>
        <taxon>Oniscidea</taxon>
        <taxon>Crinocheta</taxon>
        <taxon>Armadillidiidae</taxon>
        <taxon>Armadillidium</taxon>
    </lineage>
</organism>
<proteinExistence type="predicted"/>
<accession>A0A5N5T751</accession>
<keyword evidence="2" id="KW-1185">Reference proteome</keyword>
<sequence>MALYLSINHKMEDSRIKGTDNDILSDLYSSFDSCILCRFLRKSYHAFLAWIIGTGLRKYIYN</sequence>
<protein>
    <submittedName>
        <fullName evidence="1">Uncharacterized protein</fullName>
    </submittedName>
</protein>